<comment type="cofactor">
    <cofactor evidence="1">
        <name>pyridoxal 5'-phosphate</name>
        <dbReference type="ChEBI" id="CHEBI:597326"/>
    </cofactor>
</comment>
<dbReference type="Gene3D" id="3.90.1150.10">
    <property type="entry name" value="Aspartate Aminotransferase, domain 1"/>
    <property type="match status" value="1"/>
</dbReference>
<dbReference type="Pfam" id="PF00266">
    <property type="entry name" value="Aminotran_5"/>
    <property type="match status" value="1"/>
</dbReference>
<keyword evidence="5" id="KW-1185">Reference proteome</keyword>
<evidence type="ECO:0000256" key="2">
    <source>
        <dbReference type="ARBA" id="ARBA00022898"/>
    </source>
</evidence>
<reference evidence="4 5" key="1">
    <citation type="submission" date="2024-09" db="EMBL/GenBank/DDBJ databases">
        <authorList>
            <person name="Sun Q."/>
            <person name="Mori K."/>
        </authorList>
    </citation>
    <scope>NUCLEOTIDE SEQUENCE [LARGE SCALE GENOMIC DNA]</scope>
    <source>
        <strain evidence="4 5">CGMCC 1.9126</strain>
    </source>
</reference>
<dbReference type="PANTHER" id="PTHR11601:SF50">
    <property type="entry name" value="CYSTEINE DESULFURASE ISCS 2-RELATED"/>
    <property type="match status" value="1"/>
</dbReference>
<sequence length="380" mass="41739">MIYFDNSATTKPFPEVVDSFVKVSSEFFGNPSSIHRLGVEAESLLAQARKQIGELLQVNPREVYFTSGGTESNNLAIKGTALMYRNRGKHIITSAVEHASVREAFQQLKELGFRITVVPVDTEGRVSISDIEDAICHDTILVSIMHVNNEVGTIQPIKEIGNMLKGYSKILFHVDYVQGVGKVALDIQRYHIDLCSISAHKFHGLKGTGVLVVREGVQISPLFSGGNQEWKLRSGTENVAGAVSMAKALRLTLQSYKTKLSQISEVQSYLLKELQALEDIVIHTPSKGQAPHIINFSVKGFRGEVFVHALEEKGLIVSTTSACSSKKKAISHTLLAMNVSKEVAESAIRMSLSYENTLEEASKAVSIIQTTATELREVMH</sequence>
<dbReference type="Gene3D" id="3.40.640.10">
    <property type="entry name" value="Type I PLP-dependent aspartate aminotransferase-like (Major domain)"/>
    <property type="match status" value="1"/>
</dbReference>
<evidence type="ECO:0000313" key="5">
    <source>
        <dbReference type="Proteomes" id="UP001589738"/>
    </source>
</evidence>
<evidence type="ECO:0000313" key="4">
    <source>
        <dbReference type="EMBL" id="MFC0474148.1"/>
    </source>
</evidence>
<dbReference type="InterPro" id="IPR016454">
    <property type="entry name" value="Cysteine_dSase"/>
</dbReference>
<dbReference type="InterPro" id="IPR000192">
    <property type="entry name" value="Aminotrans_V_dom"/>
</dbReference>
<dbReference type="NCBIfam" id="NF002806">
    <property type="entry name" value="PRK02948.1"/>
    <property type="match status" value="1"/>
</dbReference>
<evidence type="ECO:0000259" key="3">
    <source>
        <dbReference type="Pfam" id="PF00266"/>
    </source>
</evidence>
<name>A0ABV6KQA3_9BACI</name>
<proteinExistence type="predicted"/>
<dbReference type="EMBL" id="JBHLUU010000015">
    <property type="protein sequence ID" value="MFC0474148.1"/>
    <property type="molecule type" value="Genomic_DNA"/>
</dbReference>
<dbReference type="PIRSF" id="PIRSF005572">
    <property type="entry name" value="NifS"/>
    <property type="match status" value="1"/>
</dbReference>
<gene>
    <name evidence="4" type="ORF">ACFFHF_02415</name>
</gene>
<protein>
    <submittedName>
        <fullName evidence="4">Cysteine desulfurase family protein</fullName>
    </submittedName>
</protein>
<dbReference type="RefSeq" id="WP_160546988.1">
    <property type="nucleotide sequence ID" value="NZ_JBHLUU010000015.1"/>
</dbReference>
<dbReference type="InterPro" id="IPR015424">
    <property type="entry name" value="PyrdxlP-dep_Trfase"/>
</dbReference>
<dbReference type="SUPFAM" id="SSF53383">
    <property type="entry name" value="PLP-dependent transferases"/>
    <property type="match status" value="1"/>
</dbReference>
<dbReference type="InterPro" id="IPR015422">
    <property type="entry name" value="PyrdxlP-dep_Trfase_small"/>
</dbReference>
<evidence type="ECO:0000256" key="1">
    <source>
        <dbReference type="ARBA" id="ARBA00001933"/>
    </source>
</evidence>
<feature type="domain" description="Aminotransferase class V" evidence="3">
    <location>
        <begin position="2"/>
        <end position="361"/>
    </location>
</feature>
<keyword evidence="2" id="KW-0663">Pyridoxal phosphate</keyword>
<dbReference type="Gene3D" id="1.10.260.50">
    <property type="match status" value="1"/>
</dbReference>
<dbReference type="InterPro" id="IPR015421">
    <property type="entry name" value="PyrdxlP-dep_Trfase_major"/>
</dbReference>
<dbReference type="PANTHER" id="PTHR11601">
    <property type="entry name" value="CYSTEINE DESULFURYLASE FAMILY MEMBER"/>
    <property type="match status" value="1"/>
</dbReference>
<comment type="caution">
    <text evidence="4">The sequence shown here is derived from an EMBL/GenBank/DDBJ whole genome shotgun (WGS) entry which is preliminary data.</text>
</comment>
<accession>A0ABV6KQA3</accession>
<dbReference type="Proteomes" id="UP001589738">
    <property type="component" value="Unassembled WGS sequence"/>
</dbReference>
<organism evidence="4 5">
    <name type="scientific">Robertmurraya beringensis</name>
    <dbReference type="NCBI Taxonomy" id="641660"/>
    <lineage>
        <taxon>Bacteria</taxon>
        <taxon>Bacillati</taxon>
        <taxon>Bacillota</taxon>
        <taxon>Bacilli</taxon>
        <taxon>Bacillales</taxon>
        <taxon>Bacillaceae</taxon>
        <taxon>Robertmurraya</taxon>
    </lineage>
</organism>